<keyword evidence="11 17" id="KW-1133">Transmembrane helix</keyword>
<keyword evidence="13" id="KW-0675">Receptor</keyword>
<keyword evidence="7" id="KW-1070">Brassinosteroid signaling pathway</keyword>
<organism evidence="20 21">
    <name type="scientific">Rhynchospora tenuis</name>
    <dbReference type="NCBI Taxonomy" id="198213"/>
    <lineage>
        <taxon>Eukaryota</taxon>
        <taxon>Viridiplantae</taxon>
        <taxon>Streptophyta</taxon>
        <taxon>Embryophyta</taxon>
        <taxon>Tracheophyta</taxon>
        <taxon>Spermatophyta</taxon>
        <taxon>Magnoliopsida</taxon>
        <taxon>Liliopsida</taxon>
        <taxon>Poales</taxon>
        <taxon>Cyperaceae</taxon>
        <taxon>Cyperoideae</taxon>
        <taxon>Rhynchosporeae</taxon>
        <taxon>Rhynchospora</taxon>
    </lineage>
</organism>
<evidence type="ECO:0000256" key="12">
    <source>
        <dbReference type="ARBA" id="ARBA00023136"/>
    </source>
</evidence>
<dbReference type="InterPro" id="IPR046956">
    <property type="entry name" value="RLP23-like"/>
</dbReference>
<evidence type="ECO:0000256" key="1">
    <source>
        <dbReference type="ARBA" id="ARBA00004251"/>
    </source>
</evidence>
<evidence type="ECO:0000256" key="7">
    <source>
        <dbReference type="ARBA" id="ARBA00022626"/>
    </source>
</evidence>
<feature type="transmembrane region" description="Helical" evidence="17">
    <location>
        <begin position="498"/>
        <end position="520"/>
    </location>
</feature>
<dbReference type="Pfam" id="PF00560">
    <property type="entry name" value="LRR_1"/>
    <property type="match status" value="3"/>
</dbReference>
<dbReference type="Gene3D" id="3.30.1490.310">
    <property type="match status" value="1"/>
</dbReference>
<evidence type="ECO:0000313" key="21">
    <source>
        <dbReference type="Proteomes" id="UP001210211"/>
    </source>
</evidence>
<evidence type="ECO:0000256" key="10">
    <source>
        <dbReference type="ARBA" id="ARBA00022737"/>
    </source>
</evidence>
<dbReference type="GO" id="GO:0009742">
    <property type="term" value="P:brassinosteroid mediated signaling pathway"/>
    <property type="evidence" value="ECO:0007669"/>
    <property type="project" value="UniProtKB-KW"/>
</dbReference>
<dbReference type="Pfam" id="PF13855">
    <property type="entry name" value="LRR_8"/>
    <property type="match status" value="2"/>
</dbReference>
<dbReference type="SUPFAM" id="SSF52058">
    <property type="entry name" value="L domain-like"/>
    <property type="match status" value="2"/>
</dbReference>
<keyword evidence="9" id="KW-0732">Signal</keyword>
<dbReference type="Pfam" id="PF20141">
    <property type="entry name" value="Island"/>
    <property type="match status" value="1"/>
</dbReference>
<evidence type="ECO:0000256" key="6">
    <source>
        <dbReference type="ARBA" id="ARBA00022614"/>
    </source>
</evidence>
<gene>
    <name evidence="20" type="ORF">LUZ61_013966</name>
</gene>
<proteinExistence type="inferred from homology"/>
<dbReference type="EMBL" id="JAMRDG010000002">
    <property type="protein sequence ID" value="KAJ3684802.1"/>
    <property type="molecule type" value="Genomic_DNA"/>
</dbReference>
<evidence type="ECO:0000256" key="16">
    <source>
        <dbReference type="ARBA" id="ARBA00048679"/>
    </source>
</evidence>
<keyword evidence="6" id="KW-0433">Leucine-rich repeat</keyword>
<dbReference type="FunFam" id="3.80.10.10:FF:000383">
    <property type="entry name" value="Leucine-rich repeat receptor protein kinase EMS1"/>
    <property type="match status" value="1"/>
</dbReference>
<comment type="caution">
    <text evidence="20">The sequence shown here is derived from an EMBL/GenBank/DDBJ whole genome shotgun (WGS) entry which is preliminary data.</text>
</comment>
<dbReference type="AlphaFoldDB" id="A0AAD5Z291"/>
<dbReference type="GO" id="GO:0004674">
    <property type="term" value="F:protein serine/threonine kinase activity"/>
    <property type="evidence" value="ECO:0007669"/>
    <property type="project" value="UniProtKB-KW"/>
</dbReference>
<keyword evidence="10" id="KW-0677">Repeat</keyword>
<dbReference type="InterPro" id="IPR032675">
    <property type="entry name" value="LRR_dom_sf"/>
</dbReference>
<dbReference type="EC" id="2.7.11.1" evidence="3"/>
<comment type="subcellular location">
    <subcellularLocation>
        <location evidence="1">Cell membrane</location>
        <topology evidence="1">Single-pass type I membrane protein</topology>
    </subcellularLocation>
</comment>
<evidence type="ECO:0000256" key="15">
    <source>
        <dbReference type="ARBA" id="ARBA00047899"/>
    </source>
</evidence>
<comment type="similarity">
    <text evidence="2">Belongs to the RLP family.</text>
</comment>
<dbReference type="InterPro" id="IPR045381">
    <property type="entry name" value="BRI1_island_dom"/>
</dbReference>
<dbReference type="InterPro" id="IPR001611">
    <property type="entry name" value="Leu-rich_rpt"/>
</dbReference>
<evidence type="ECO:0000256" key="8">
    <source>
        <dbReference type="ARBA" id="ARBA00022692"/>
    </source>
</evidence>
<comment type="catalytic activity">
    <reaction evidence="16">
        <text>L-seryl-[protein] + ATP = O-phospho-L-seryl-[protein] + ADP + H(+)</text>
        <dbReference type="Rhea" id="RHEA:17989"/>
        <dbReference type="Rhea" id="RHEA-COMP:9863"/>
        <dbReference type="Rhea" id="RHEA-COMP:11604"/>
        <dbReference type="ChEBI" id="CHEBI:15378"/>
        <dbReference type="ChEBI" id="CHEBI:29999"/>
        <dbReference type="ChEBI" id="CHEBI:30616"/>
        <dbReference type="ChEBI" id="CHEBI:83421"/>
        <dbReference type="ChEBI" id="CHEBI:456216"/>
        <dbReference type="EC" id="2.7.11.1"/>
    </reaction>
</comment>
<feature type="domain" description="Leucine-rich repeat-containing N-terminal plant-type" evidence="18">
    <location>
        <begin position="3"/>
        <end position="38"/>
    </location>
</feature>
<keyword evidence="5" id="KW-0723">Serine/threonine-protein kinase</keyword>
<dbReference type="SMART" id="SM00369">
    <property type="entry name" value="LRR_TYP"/>
    <property type="match status" value="6"/>
</dbReference>
<evidence type="ECO:0000256" key="2">
    <source>
        <dbReference type="ARBA" id="ARBA00009592"/>
    </source>
</evidence>
<evidence type="ECO:0000256" key="14">
    <source>
        <dbReference type="ARBA" id="ARBA00023180"/>
    </source>
</evidence>
<dbReference type="PRINTS" id="PR00019">
    <property type="entry name" value="LEURICHRPT"/>
</dbReference>
<name>A0AAD5Z291_9POAL</name>
<evidence type="ECO:0000256" key="17">
    <source>
        <dbReference type="SAM" id="Phobius"/>
    </source>
</evidence>
<dbReference type="Pfam" id="PF08263">
    <property type="entry name" value="LRRNT_2"/>
    <property type="match status" value="1"/>
</dbReference>
<keyword evidence="12 17" id="KW-0472">Membrane</keyword>
<dbReference type="PROSITE" id="PS51450">
    <property type="entry name" value="LRR"/>
    <property type="match status" value="2"/>
</dbReference>
<keyword evidence="14" id="KW-0325">Glycoprotein</keyword>
<accession>A0AAD5Z291</accession>
<sequence length="521" mass="56492">MAGDVDRLISFKNSLANPSLLSNWNGTRSVCEFQGVTCKSGHVSSLTIRGLPLGADFSSVSAHILSLQNLETLTLHGTNLTGSISTPRNCTVRLKELDLSGNNLRGSVSDATSLADSCASLQSLNLFDNSIGQIFNRASPLVLSRLEMLDLSFNMIATNADLHSLGSLSNLEDLIMWQNNLNGGIPAELSSLRSLRNLLLDYNNLSGIIPDDLVNCTSLNWISLANNQLTGPIPLWIGKLEKLVILILSNNSFSGTIPPGLGDSKGLTYLDLSSNQLNGSIPPTLAKQSGKLVTDLMVDGWLYVILEGSENTLCHYSTILLEFNGIRYDNLMRMPNIDYCNFTKVYTAFTEGYKSILLSMVHLDLSYNQLDGHIPTEISAMKSLVTLNLEHNRLLGELPQELGSLPYLELLNLSHNMLEGKIPSSFSTLSLSYLDLSYNQLSGPIPQSGSLPTFPAYAFENNSGLCGLPLPPCNGGSSISKGDAPQQSSTIGESSQGWWIALVLLFTFFFIIGFVVGLCIK</sequence>
<keyword evidence="5" id="KW-0418">Kinase</keyword>
<protein>
    <recommendedName>
        <fullName evidence="3">non-specific serine/threonine protein kinase</fullName>
        <ecNumber evidence="3">2.7.11.1</ecNumber>
    </recommendedName>
</protein>
<comment type="catalytic activity">
    <reaction evidence="15">
        <text>L-threonyl-[protein] + ATP = O-phospho-L-threonyl-[protein] + ADP + H(+)</text>
        <dbReference type="Rhea" id="RHEA:46608"/>
        <dbReference type="Rhea" id="RHEA-COMP:11060"/>
        <dbReference type="Rhea" id="RHEA-COMP:11605"/>
        <dbReference type="ChEBI" id="CHEBI:15378"/>
        <dbReference type="ChEBI" id="CHEBI:30013"/>
        <dbReference type="ChEBI" id="CHEBI:30616"/>
        <dbReference type="ChEBI" id="CHEBI:61977"/>
        <dbReference type="ChEBI" id="CHEBI:456216"/>
        <dbReference type="EC" id="2.7.11.1"/>
    </reaction>
</comment>
<evidence type="ECO:0000256" key="11">
    <source>
        <dbReference type="ARBA" id="ARBA00022989"/>
    </source>
</evidence>
<evidence type="ECO:0000256" key="13">
    <source>
        <dbReference type="ARBA" id="ARBA00023170"/>
    </source>
</evidence>
<keyword evidence="21" id="KW-1185">Reference proteome</keyword>
<dbReference type="Gene3D" id="3.80.10.10">
    <property type="entry name" value="Ribonuclease Inhibitor"/>
    <property type="match status" value="2"/>
</dbReference>
<dbReference type="Proteomes" id="UP001210211">
    <property type="component" value="Unassembled WGS sequence"/>
</dbReference>
<evidence type="ECO:0000256" key="5">
    <source>
        <dbReference type="ARBA" id="ARBA00022527"/>
    </source>
</evidence>
<feature type="domain" description="Brassinosteroid receptor BRI1 island" evidence="19">
    <location>
        <begin position="296"/>
        <end position="350"/>
    </location>
</feature>
<evidence type="ECO:0000256" key="4">
    <source>
        <dbReference type="ARBA" id="ARBA00022475"/>
    </source>
</evidence>
<dbReference type="InterPro" id="IPR013210">
    <property type="entry name" value="LRR_N_plant-typ"/>
</dbReference>
<dbReference type="InterPro" id="IPR003591">
    <property type="entry name" value="Leu-rich_rpt_typical-subtyp"/>
</dbReference>
<evidence type="ECO:0000313" key="20">
    <source>
        <dbReference type="EMBL" id="KAJ3684802.1"/>
    </source>
</evidence>
<dbReference type="GO" id="GO:0005886">
    <property type="term" value="C:plasma membrane"/>
    <property type="evidence" value="ECO:0007669"/>
    <property type="project" value="UniProtKB-SubCell"/>
</dbReference>
<evidence type="ECO:0000259" key="19">
    <source>
        <dbReference type="Pfam" id="PF20141"/>
    </source>
</evidence>
<reference evidence="20 21" key="1">
    <citation type="journal article" date="2022" name="Cell">
        <title>Repeat-based holocentromeres influence genome architecture and karyotype evolution.</title>
        <authorList>
            <person name="Hofstatter P.G."/>
            <person name="Thangavel G."/>
            <person name="Lux T."/>
            <person name="Neumann P."/>
            <person name="Vondrak T."/>
            <person name="Novak P."/>
            <person name="Zhang M."/>
            <person name="Costa L."/>
            <person name="Castellani M."/>
            <person name="Scott A."/>
            <person name="Toegelov H."/>
            <person name="Fuchs J."/>
            <person name="Mata-Sucre Y."/>
            <person name="Dias Y."/>
            <person name="Vanzela A.L.L."/>
            <person name="Huettel B."/>
            <person name="Almeida C.C.S."/>
            <person name="Simkova H."/>
            <person name="Souza G."/>
            <person name="Pedrosa-Harand A."/>
            <person name="Macas J."/>
            <person name="Mayer K.F.X."/>
            <person name="Houben A."/>
            <person name="Marques A."/>
        </authorList>
    </citation>
    <scope>NUCLEOTIDE SEQUENCE [LARGE SCALE GENOMIC DNA]</scope>
    <source>
        <strain evidence="20">RhyTen1mFocal</strain>
    </source>
</reference>
<keyword evidence="8 17" id="KW-0812">Transmembrane</keyword>
<keyword evidence="4" id="KW-1003">Cell membrane</keyword>
<evidence type="ECO:0000256" key="3">
    <source>
        <dbReference type="ARBA" id="ARBA00012513"/>
    </source>
</evidence>
<dbReference type="PANTHER" id="PTHR48063">
    <property type="entry name" value="LRR RECEPTOR-LIKE KINASE"/>
    <property type="match status" value="1"/>
</dbReference>
<dbReference type="PANTHER" id="PTHR48063:SF112">
    <property type="entry name" value="RECEPTOR LIKE PROTEIN 30-LIKE"/>
    <property type="match status" value="1"/>
</dbReference>
<keyword evidence="5" id="KW-0808">Transferase</keyword>
<evidence type="ECO:0000256" key="9">
    <source>
        <dbReference type="ARBA" id="ARBA00022729"/>
    </source>
</evidence>
<evidence type="ECO:0000259" key="18">
    <source>
        <dbReference type="Pfam" id="PF08263"/>
    </source>
</evidence>
<dbReference type="FunFam" id="3.80.10.10:FF:000111">
    <property type="entry name" value="LRR receptor-like serine/threonine-protein kinase ERECTA"/>
    <property type="match status" value="1"/>
</dbReference>